<sequence length="293" mass="34252">MNSLITEKIVTSIYKKGNIEELAILEEEFFKVCKNHQLFIDWLAYDYLDKNKEPFSEVYYPIDKEAIPKEDEEYLKAALTSFVGVYEVDRFEENYLILKDVFTRFKIKVSKDEMDEEIEKYDIVIGRFMRSPNGRLLGSAVISLPCQFKTILVGHIVEEYDRKRNLEASLTYEEFFKKYPLVLLKIVTSISSYKNQRADLTVYQSVYAVKDHKRVRSLLRDMDTSPEINGNEEIFSLSHKGRVVAEIVLSEKNLEVECKSSSERQKLRSTLEAKLGKDILHIRDENLTIDDIL</sequence>
<evidence type="ECO:0000313" key="1">
    <source>
        <dbReference type="EMBL" id="KAB3530724.1"/>
    </source>
</evidence>
<proteinExistence type="predicted"/>
<reference evidence="1 2" key="1">
    <citation type="submission" date="2019-10" db="EMBL/GenBank/DDBJ databases">
        <title>Alkaliphilus serpentinus sp. nov. and Alkaliphilus pronyensis sp. nov., two novel anaerobic alkaliphilic species isolated from the serpentinized-hosted hydrothermal field of the Prony Bay (New Caledonia).</title>
        <authorList>
            <person name="Postec A."/>
        </authorList>
    </citation>
    <scope>NUCLEOTIDE SEQUENCE [LARGE SCALE GENOMIC DNA]</scope>
    <source>
        <strain evidence="1 2">LacT</strain>
    </source>
</reference>
<organism evidence="1 2">
    <name type="scientific">Alkaliphilus serpentinus</name>
    <dbReference type="NCBI Taxonomy" id="1482731"/>
    <lineage>
        <taxon>Bacteria</taxon>
        <taxon>Bacillati</taxon>
        <taxon>Bacillota</taxon>
        <taxon>Clostridia</taxon>
        <taxon>Peptostreptococcales</taxon>
        <taxon>Natronincolaceae</taxon>
        <taxon>Alkaliphilus</taxon>
    </lineage>
</organism>
<dbReference type="RefSeq" id="WP_151865536.1">
    <property type="nucleotide sequence ID" value="NZ_WBZB01000016.1"/>
</dbReference>
<dbReference type="EMBL" id="WBZB01000016">
    <property type="protein sequence ID" value="KAB3530724.1"/>
    <property type="molecule type" value="Genomic_DNA"/>
</dbReference>
<name>A0A833HPH1_9FIRM</name>
<protein>
    <submittedName>
        <fullName evidence="1">Uncharacterized protein</fullName>
    </submittedName>
</protein>
<dbReference type="AlphaFoldDB" id="A0A833HPH1"/>
<dbReference type="Proteomes" id="UP000465601">
    <property type="component" value="Unassembled WGS sequence"/>
</dbReference>
<gene>
    <name evidence="1" type="ORF">F8153_06340</name>
</gene>
<accession>A0A833HPH1</accession>
<comment type="caution">
    <text evidence="1">The sequence shown here is derived from an EMBL/GenBank/DDBJ whole genome shotgun (WGS) entry which is preliminary data.</text>
</comment>
<evidence type="ECO:0000313" key="2">
    <source>
        <dbReference type="Proteomes" id="UP000465601"/>
    </source>
</evidence>
<keyword evidence="2" id="KW-1185">Reference proteome</keyword>
<dbReference type="OrthoDB" id="1951267at2"/>